<keyword evidence="2" id="KW-1185">Reference proteome</keyword>
<evidence type="ECO:0000313" key="2">
    <source>
        <dbReference type="Proteomes" id="UP000886501"/>
    </source>
</evidence>
<sequence>MLPFLSRIRHRGSNTQPPTHSVSPPPAPASLDTTLNREVPIDGFPSPLVGLKIRPDLNSLLESYETEDLNPSHQGKEGSASVPSSLIQDGYNPLSPKPNISRNAWVKSPELILPMTPISTGQPTFPTFTEASPLGGTFGRQQPPLTNLGSVGSGLPYHKAPTRSRSFGDTAKTDQTATSIQGSGWNLTPTNKLPLSGTFERSSSVRSLPDKKRRIDRRRGANTRSFSSLRTDHSSRSSPATPHPSQKSPLIVHQSSFESPRTFGHPTPPYSTRTFGHNESPPPPLPPLDLPELIHDARGLRSVTFGRSHGPSNSATSIPRVDNIFGIPQELTSSRKPVTRKQSKTLSVDSRGLSRRSSAEWSAVRATEGILTNSNSWQAQVSREILRLSLGESAASPGTGDPGNNRDVSHVSATRHPPAETFVSPCPPSLGSSLLLQDPTSPPGFCGGDQAAVTGDEHGEHRGMTEQGTPTLQVANGPSDTKGKQPLKSSLRASSRPQYSAISTVLATPARSDDSSSDSGVTKGKRKADEDPTSSDQRSLHAKFAVPEDLPLGKHSGSDLHAPSSFRAKRARLSTSSHSPGPSPSRPDTSLNATNTSTWTSTTSSKMRPPSRQQSVTKPSSSKTNSYRSDIPSEKVRSYERTRSMSQLSHTSIPVSALVSPRAPSVGKSLTSTYHMRDPRKPPRVQPTPWGLRLRTEVEDGSPIHAWFFFLGFIIFPLWWFASVWRIPRTRSVGGSEVEKAVTLDDPQVEHDARTWRFRCRIMAGVSLITYIPFIVLVSIFAR</sequence>
<dbReference type="EMBL" id="MU117993">
    <property type="protein sequence ID" value="KAF9649778.1"/>
    <property type="molecule type" value="Genomic_DNA"/>
</dbReference>
<name>A0ACB6ZKC3_THEGA</name>
<protein>
    <submittedName>
        <fullName evidence="1">Uncharacterized protein</fullName>
    </submittedName>
</protein>
<comment type="caution">
    <text evidence="1">The sequence shown here is derived from an EMBL/GenBank/DDBJ whole genome shotgun (WGS) entry which is preliminary data.</text>
</comment>
<evidence type="ECO:0000313" key="1">
    <source>
        <dbReference type="EMBL" id="KAF9649778.1"/>
    </source>
</evidence>
<accession>A0ACB6ZKC3</accession>
<proteinExistence type="predicted"/>
<reference evidence="1" key="1">
    <citation type="submission" date="2019-10" db="EMBL/GenBank/DDBJ databases">
        <authorList>
            <consortium name="DOE Joint Genome Institute"/>
            <person name="Kuo A."/>
            <person name="Miyauchi S."/>
            <person name="Kiss E."/>
            <person name="Drula E."/>
            <person name="Kohler A."/>
            <person name="Sanchez-Garcia M."/>
            <person name="Andreopoulos B."/>
            <person name="Barry K.W."/>
            <person name="Bonito G."/>
            <person name="Buee M."/>
            <person name="Carver A."/>
            <person name="Chen C."/>
            <person name="Cichocki N."/>
            <person name="Clum A."/>
            <person name="Culley D."/>
            <person name="Crous P.W."/>
            <person name="Fauchery L."/>
            <person name="Girlanda M."/>
            <person name="Hayes R."/>
            <person name="Keri Z."/>
            <person name="Labutti K."/>
            <person name="Lipzen A."/>
            <person name="Lombard V."/>
            <person name="Magnuson J."/>
            <person name="Maillard F."/>
            <person name="Morin E."/>
            <person name="Murat C."/>
            <person name="Nolan M."/>
            <person name="Ohm R."/>
            <person name="Pangilinan J."/>
            <person name="Pereira M."/>
            <person name="Perotto S."/>
            <person name="Peter M."/>
            <person name="Riley R."/>
            <person name="Sitrit Y."/>
            <person name="Stielow B."/>
            <person name="Szollosi G."/>
            <person name="Zifcakova L."/>
            <person name="Stursova M."/>
            <person name="Spatafora J.W."/>
            <person name="Tedersoo L."/>
            <person name="Vaario L.-M."/>
            <person name="Yamada A."/>
            <person name="Yan M."/>
            <person name="Wang P."/>
            <person name="Xu J."/>
            <person name="Bruns T."/>
            <person name="Baldrian P."/>
            <person name="Vilgalys R."/>
            <person name="Henrissat B."/>
            <person name="Grigoriev I.V."/>
            <person name="Hibbett D."/>
            <person name="Nagy L.G."/>
            <person name="Martin F.M."/>
        </authorList>
    </citation>
    <scope>NUCLEOTIDE SEQUENCE</scope>
    <source>
        <strain evidence="1">P2</strain>
    </source>
</reference>
<gene>
    <name evidence="1" type="ORF">BDM02DRAFT_1749187</name>
</gene>
<reference evidence="1" key="2">
    <citation type="journal article" date="2020" name="Nat. Commun.">
        <title>Large-scale genome sequencing of mycorrhizal fungi provides insights into the early evolution of symbiotic traits.</title>
        <authorList>
            <person name="Miyauchi S."/>
            <person name="Kiss E."/>
            <person name="Kuo A."/>
            <person name="Drula E."/>
            <person name="Kohler A."/>
            <person name="Sanchez-Garcia M."/>
            <person name="Morin E."/>
            <person name="Andreopoulos B."/>
            <person name="Barry K.W."/>
            <person name="Bonito G."/>
            <person name="Buee M."/>
            <person name="Carver A."/>
            <person name="Chen C."/>
            <person name="Cichocki N."/>
            <person name="Clum A."/>
            <person name="Culley D."/>
            <person name="Crous P.W."/>
            <person name="Fauchery L."/>
            <person name="Girlanda M."/>
            <person name="Hayes R.D."/>
            <person name="Keri Z."/>
            <person name="LaButti K."/>
            <person name="Lipzen A."/>
            <person name="Lombard V."/>
            <person name="Magnuson J."/>
            <person name="Maillard F."/>
            <person name="Murat C."/>
            <person name="Nolan M."/>
            <person name="Ohm R.A."/>
            <person name="Pangilinan J."/>
            <person name="Pereira M.F."/>
            <person name="Perotto S."/>
            <person name="Peter M."/>
            <person name="Pfister S."/>
            <person name="Riley R."/>
            <person name="Sitrit Y."/>
            <person name="Stielow J.B."/>
            <person name="Szollosi G."/>
            <person name="Zifcakova L."/>
            <person name="Stursova M."/>
            <person name="Spatafora J.W."/>
            <person name="Tedersoo L."/>
            <person name="Vaario L.M."/>
            <person name="Yamada A."/>
            <person name="Yan M."/>
            <person name="Wang P."/>
            <person name="Xu J."/>
            <person name="Bruns T."/>
            <person name="Baldrian P."/>
            <person name="Vilgalys R."/>
            <person name="Dunand C."/>
            <person name="Henrissat B."/>
            <person name="Grigoriev I.V."/>
            <person name="Hibbett D."/>
            <person name="Nagy L.G."/>
            <person name="Martin F.M."/>
        </authorList>
    </citation>
    <scope>NUCLEOTIDE SEQUENCE</scope>
    <source>
        <strain evidence="1">P2</strain>
    </source>
</reference>
<dbReference type="Proteomes" id="UP000886501">
    <property type="component" value="Unassembled WGS sequence"/>
</dbReference>
<organism evidence="1 2">
    <name type="scientific">Thelephora ganbajun</name>
    <name type="common">Ganba fungus</name>
    <dbReference type="NCBI Taxonomy" id="370292"/>
    <lineage>
        <taxon>Eukaryota</taxon>
        <taxon>Fungi</taxon>
        <taxon>Dikarya</taxon>
        <taxon>Basidiomycota</taxon>
        <taxon>Agaricomycotina</taxon>
        <taxon>Agaricomycetes</taxon>
        <taxon>Thelephorales</taxon>
        <taxon>Thelephoraceae</taxon>
        <taxon>Thelephora</taxon>
    </lineage>
</organism>